<dbReference type="PROSITE" id="PS50977">
    <property type="entry name" value="HTH_TETR_2"/>
    <property type="match status" value="1"/>
</dbReference>
<dbReference type="Pfam" id="PF00440">
    <property type="entry name" value="TetR_N"/>
    <property type="match status" value="1"/>
</dbReference>
<organism evidence="6 7">
    <name type="scientific">Microbacterium hydrocarbonoxydans</name>
    <dbReference type="NCBI Taxonomy" id="273678"/>
    <lineage>
        <taxon>Bacteria</taxon>
        <taxon>Bacillati</taxon>
        <taxon>Actinomycetota</taxon>
        <taxon>Actinomycetes</taxon>
        <taxon>Micrococcales</taxon>
        <taxon>Microbacteriaceae</taxon>
        <taxon>Microbacterium</taxon>
    </lineage>
</organism>
<dbReference type="GO" id="GO:0000976">
    <property type="term" value="F:transcription cis-regulatory region binding"/>
    <property type="evidence" value="ECO:0007669"/>
    <property type="project" value="TreeGrafter"/>
</dbReference>
<keyword evidence="3" id="KW-0804">Transcription</keyword>
<sequence length="224" mass="24690">MFETGSSGSKSERTRARISAAAIDSFMTRGYAESTMRRIADQAGVSVSNAYYYFPSKDHLVQALYERVQREHEVTARSRLDSERSLVGRLRIVFEAGLETLAAYRSVAPGFLAAMIAPDSPINPLSADSTPARDLTVSLFRDAVDGAQHRLPADVATLLPEALLVIHLALVLRWTYDNSAEQRKTRELLAAGMRLLAVALPFVRVPGLHHATRELLTLITEVRA</sequence>
<evidence type="ECO:0000256" key="4">
    <source>
        <dbReference type="PROSITE-ProRule" id="PRU00335"/>
    </source>
</evidence>
<dbReference type="InterPro" id="IPR050109">
    <property type="entry name" value="HTH-type_TetR-like_transc_reg"/>
</dbReference>
<dbReference type="PANTHER" id="PTHR30055">
    <property type="entry name" value="HTH-TYPE TRANSCRIPTIONAL REGULATOR RUTR"/>
    <property type="match status" value="1"/>
</dbReference>
<dbReference type="InterPro" id="IPR009057">
    <property type="entry name" value="Homeodomain-like_sf"/>
</dbReference>
<dbReference type="EMBL" id="FNSQ01000005">
    <property type="protein sequence ID" value="SEB73991.1"/>
    <property type="molecule type" value="Genomic_DNA"/>
</dbReference>
<dbReference type="InterPro" id="IPR041673">
    <property type="entry name" value="TetR_C_23"/>
</dbReference>
<keyword evidence="1" id="KW-0805">Transcription regulation</keyword>
<gene>
    <name evidence="6" type="ORF">SAMN04489807_1904</name>
</gene>
<dbReference type="GO" id="GO:0003700">
    <property type="term" value="F:DNA-binding transcription factor activity"/>
    <property type="evidence" value="ECO:0007669"/>
    <property type="project" value="TreeGrafter"/>
</dbReference>
<dbReference type="Gene3D" id="1.10.357.10">
    <property type="entry name" value="Tetracycline Repressor, domain 2"/>
    <property type="match status" value="1"/>
</dbReference>
<evidence type="ECO:0000313" key="6">
    <source>
        <dbReference type="EMBL" id="SEB73991.1"/>
    </source>
</evidence>
<feature type="DNA-binding region" description="H-T-H motif" evidence="4">
    <location>
        <begin position="35"/>
        <end position="54"/>
    </location>
</feature>
<keyword evidence="2 4" id="KW-0238">DNA-binding</keyword>
<keyword evidence="7" id="KW-1185">Reference proteome</keyword>
<evidence type="ECO:0000256" key="3">
    <source>
        <dbReference type="ARBA" id="ARBA00023163"/>
    </source>
</evidence>
<dbReference type="OrthoDB" id="116659at2"/>
<dbReference type="InterPro" id="IPR001647">
    <property type="entry name" value="HTH_TetR"/>
</dbReference>
<dbReference type="RefSeq" id="WP_074731738.1">
    <property type="nucleotide sequence ID" value="NZ_FNSQ01000005.1"/>
</dbReference>
<dbReference type="InterPro" id="IPR036271">
    <property type="entry name" value="Tet_transcr_reg_TetR-rel_C_sf"/>
</dbReference>
<proteinExistence type="predicted"/>
<accession>A0A1H4LTF4</accession>
<reference evidence="7" key="1">
    <citation type="submission" date="2016-10" db="EMBL/GenBank/DDBJ databases">
        <authorList>
            <person name="Varghese N."/>
            <person name="Submissions S."/>
        </authorList>
    </citation>
    <scope>NUCLEOTIDE SEQUENCE [LARGE SCALE GENOMIC DNA]</scope>
    <source>
        <strain evidence="7">DSM 16089</strain>
    </source>
</reference>
<dbReference type="PRINTS" id="PR00455">
    <property type="entry name" value="HTHTETR"/>
</dbReference>
<feature type="domain" description="HTH tetR-type" evidence="5">
    <location>
        <begin position="12"/>
        <end position="72"/>
    </location>
</feature>
<dbReference type="SUPFAM" id="SSF46689">
    <property type="entry name" value="Homeodomain-like"/>
    <property type="match status" value="1"/>
</dbReference>
<dbReference type="SUPFAM" id="SSF48498">
    <property type="entry name" value="Tetracyclin repressor-like, C-terminal domain"/>
    <property type="match status" value="1"/>
</dbReference>
<dbReference type="PANTHER" id="PTHR30055:SF234">
    <property type="entry name" value="HTH-TYPE TRANSCRIPTIONAL REGULATOR BETI"/>
    <property type="match status" value="1"/>
</dbReference>
<evidence type="ECO:0000313" key="7">
    <source>
        <dbReference type="Proteomes" id="UP000183750"/>
    </source>
</evidence>
<dbReference type="Pfam" id="PF17931">
    <property type="entry name" value="TetR_C_23"/>
    <property type="match status" value="1"/>
</dbReference>
<protein>
    <submittedName>
        <fullName evidence="6">DNA-binding transcriptional regulator, AcrR family</fullName>
    </submittedName>
</protein>
<evidence type="ECO:0000256" key="2">
    <source>
        <dbReference type="ARBA" id="ARBA00023125"/>
    </source>
</evidence>
<dbReference type="AlphaFoldDB" id="A0A1H4LTF4"/>
<name>A0A1H4LTF4_9MICO</name>
<evidence type="ECO:0000259" key="5">
    <source>
        <dbReference type="PROSITE" id="PS50977"/>
    </source>
</evidence>
<dbReference type="Proteomes" id="UP000183750">
    <property type="component" value="Unassembled WGS sequence"/>
</dbReference>
<evidence type="ECO:0000256" key="1">
    <source>
        <dbReference type="ARBA" id="ARBA00023015"/>
    </source>
</evidence>